<keyword evidence="1 6" id="KW-0378">Hydrolase</keyword>
<sequence length="365" mass="41654">MSDDEADPELLNLLRASLGISAPSDEITSATKVLQDARYIYDNSVDVAVGMQGTKQAAVMIWDQMQSRQYSTHTWSEHELHPKAKDEATLNFIFLMDLLNFSFWSDKSEDERFAVEYREKRWTGYWSLVACLQRALDQGIPITTPAFYTDDEECPDEVIASVFRSSTEEPIPLLTERIACMREAGAVLEEYFHGSVAELIKASENSAGKLVNLLAHHFICFNDCAKFERKTVHIMKRPQILVADIWAAFNGEDYGHFNDIDSVTMFADYRVPQMLHSLQCLSYSPPLDSAIRTQQPIESGSSWETQLRGCSIWTVELIKQEILRNHPEATVNAILIDFFLYDLAKENEKAGEPAIPHHRTRSIWY</sequence>
<evidence type="ECO:0000256" key="6">
    <source>
        <dbReference type="RuleBase" id="RU365002"/>
    </source>
</evidence>
<dbReference type="Proteomes" id="UP001562354">
    <property type="component" value="Unassembled WGS sequence"/>
</dbReference>
<gene>
    <name evidence="7" type="ORF">AAFC00_000472</name>
</gene>
<dbReference type="Pfam" id="PF10343">
    <property type="entry name" value="Q_salvage"/>
    <property type="match status" value="1"/>
</dbReference>
<protein>
    <recommendedName>
        <fullName evidence="3 6">Queuosine 5'-phosphate N-glycosylase/hydrolase</fullName>
        <ecNumber evidence="6">3.2.2.-</ecNumber>
    </recommendedName>
    <alternativeName>
        <fullName evidence="4 6">Queuosine-nucleotide N-glycosylase/hydrolase</fullName>
    </alternativeName>
</protein>
<evidence type="ECO:0000256" key="2">
    <source>
        <dbReference type="ARBA" id="ARBA00035119"/>
    </source>
</evidence>
<dbReference type="PANTHER" id="PTHR21314">
    <property type="entry name" value="QUEUOSINE 5'-PHOSPHATE N-GLYCOSYLASE_HYDROLASE-RELATED"/>
    <property type="match status" value="1"/>
</dbReference>
<evidence type="ECO:0000256" key="3">
    <source>
        <dbReference type="ARBA" id="ARBA00035306"/>
    </source>
</evidence>
<dbReference type="GeneID" id="95974175"/>
<evidence type="ECO:0000256" key="4">
    <source>
        <dbReference type="ARBA" id="ARBA00035393"/>
    </source>
</evidence>
<dbReference type="PANTHER" id="PTHR21314:SF0">
    <property type="entry name" value="QUEUOSINE 5'-PHOSPHATE N-GLYCOSYLASE_HYDROLASE"/>
    <property type="match status" value="1"/>
</dbReference>
<accession>A0ABR3PD21</accession>
<comment type="similarity">
    <text evidence="2 6">Belongs to the QNG1 protein family.</text>
</comment>
<evidence type="ECO:0000313" key="7">
    <source>
        <dbReference type="EMBL" id="KAL1304034.1"/>
    </source>
</evidence>
<evidence type="ECO:0000313" key="8">
    <source>
        <dbReference type="Proteomes" id="UP001562354"/>
    </source>
</evidence>
<evidence type="ECO:0000256" key="1">
    <source>
        <dbReference type="ARBA" id="ARBA00022801"/>
    </source>
</evidence>
<comment type="function">
    <text evidence="6">Catalyzes the hydrolysis of queuosine 5'-phosphate, releasing the nucleobase queuine (q). Is required for salvage of queuine from exogenous queuosine (Q) that is imported and then converted to queuosine 5'-phosphate intracellularly.</text>
</comment>
<name>A0ABR3PD21_9PEZI</name>
<evidence type="ECO:0000256" key="5">
    <source>
        <dbReference type="ARBA" id="ARBA00048204"/>
    </source>
</evidence>
<keyword evidence="8" id="KW-1185">Reference proteome</keyword>
<proteinExistence type="inferred from homology"/>
<comment type="catalytic activity">
    <reaction evidence="5 6">
        <text>queuosine 5'-phosphate + H2O = queuine + D-ribose 5-phosphate</text>
        <dbReference type="Rhea" id="RHEA:75387"/>
        <dbReference type="ChEBI" id="CHEBI:15377"/>
        <dbReference type="ChEBI" id="CHEBI:17433"/>
        <dbReference type="ChEBI" id="CHEBI:78346"/>
        <dbReference type="ChEBI" id="CHEBI:194371"/>
    </reaction>
    <physiologicalReaction direction="left-to-right" evidence="5 6">
        <dbReference type="Rhea" id="RHEA:75388"/>
    </physiologicalReaction>
</comment>
<dbReference type="EC" id="3.2.2.-" evidence="6"/>
<dbReference type="RefSeq" id="XP_069200309.1">
    <property type="nucleotide sequence ID" value="XM_069344532.1"/>
</dbReference>
<dbReference type="EMBL" id="JBFMKM010000009">
    <property type="protein sequence ID" value="KAL1304034.1"/>
    <property type="molecule type" value="Genomic_DNA"/>
</dbReference>
<reference evidence="7 8" key="1">
    <citation type="submission" date="2024-07" db="EMBL/GenBank/DDBJ databases">
        <title>Draft sequence of the Neodothiora populina.</title>
        <authorList>
            <person name="Drown D.D."/>
            <person name="Schuette U.S."/>
            <person name="Buechlein A.B."/>
            <person name="Rusch D.R."/>
            <person name="Winton L.W."/>
            <person name="Adams G.A."/>
        </authorList>
    </citation>
    <scope>NUCLEOTIDE SEQUENCE [LARGE SCALE GENOMIC DNA]</scope>
    <source>
        <strain evidence="7 8">CPC 39397</strain>
    </source>
</reference>
<organism evidence="7 8">
    <name type="scientific">Neodothiora populina</name>
    <dbReference type="NCBI Taxonomy" id="2781224"/>
    <lineage>
        <taxon>Eukaryota</taxon>
        <taxon>Fungi</taxon>
        <taxon>Dikarya</taxon>
        <taxon>Ascomycota</taxon>
        <taxon>Pezizomycotina</taxon>
        <taxon>Dothideomycetes</taxon>
        <taxon>Dothideomycetidae</taxon>
        <taxon>Dothideales</taxon>
        <taxon>Dothioraceae</taxon>
        <taxon>Neodothiora</taxon>
    </lineage>
</organism>
<comment type="caution">
    <text evidence="7">The sequence shown here is derived from an EMBL/GenBank/DDBJ whole genome shotgun (WGS) entry which is preliminary data.</text>
</comment>
<dbReference type="InterPro" id="IPR019438">
    <property type="entry name" value="Q_salvage"/>
</dbReference>